<reference evidence="2" key="1">
    <citation type="submission" date="2016-10" db="EMBL/GenBank/DDBJ databases">
        <authorList>
            <person name="Varghese N."/>
            <person name="Submissions S."/>
        </authorList>
    </citation>
    <scope>NUCLEOTIDE SEQUENCE [LARGE SCALE GENOMIC DNA]</scope>
    <source>
        <strain evidence="2">DSM 23422</strain>
    </source>
</reference>
<dbReference type="Proteomes" id="UP000199239">
    <property type="component" value="Unassembled WGS sequence"/>
</dbReference>
<sequence length="66" mass="7535">MCRPQTLVARYRCIVIILLSLLDNSLTYVSARSLKQVQCGKYAQVPARRFEITATCDRGAIYPDQR</sequence>
<protein>
    <submittedName>
        <fullName evidence="1">Uncharacterized protein</fullName>
    </submittedName>
</protein>
<accession>A0A1I6PEU8</accession>
<proteinExistence type="predicted"/>
<evidence type="ECO:0000313" key="2">
    <source>
        <dbReference type="Proteomes" id="UP000199239"/>
    </source>
</evidence>
<gene>
    <name evidence="1" type="ORF">SAMN04488040_0129</name>
</gene>
<keyword evidence="2" id="KW-1185">Reference proteome</keyword>
<dbReference type="EMBL" id="FPAJ01000001">
    <property type="protein sequence ID" value="SFS38608.1"/>
    <property type="molecule type" value="Genomic_DNA"/>
</dbReference>
<name>A0A1I6PEU8_9RHOB</name>
<organism evidence="1 2">
    <name type="scientific">Sulfitobacter marinus</name>
    <dbReference type="NCBI Taxonomy" id="394264"/>
    <lineage>
        <taxon>Bacteria</taxon>
        <taxon>Pseudomonadati</taxon>
        <taxon>Pseudomonadota</taxon>
        <taxon>Alphaproteobacteria</taxon>
        <taxon>Rhodobacterales</taxon>
        <taxon>Roseobacteraceae</taxon>
        <taxon>Sulfitobacter</taxon>
    </lineage>
</organism>
<dbReference type="AlphaFoldDB" id="A0A1I6PEU8"/>
<evidence type="ECO:0000313" key="1">
    <source>
        <dbReference type="EMBL" id="SFS38608.1"/>
    </source>
</evidence>